<dbReference type="InterPro" id="IPR006674">
    <property type="entry name" value="HD_domain"/>
</dbReference>
<sequence length="194" mass="22288">MNEFVKQLLLDKLPVNFYYHNFAHAQYVLKKVTEIGRQENCSKKDLSLLKTAALWHDVGFINKNIGHEEEGCLFVKKYLPDFGYSNSEIEIICGLIMATKIPQSPKTKLEQIIADADLAYLGVRGAHSKAKLLFKEMQCLNPTLSEEEFIDIQISFLQNHNYFTAYCQNKTTIGKLEYLKSLMNKIPSYKLALK</sequence>
<accession>A0A9D7S6V7</accession>
<dbReference type="CDD" id="cd00077">
    <property type="entry name" value="HDc"/>
    <property type="match status" value="1"/>
</dbReference>
<dbReference type="Proteomes" id="UP000808349">
    <property type="component" value="Unassembled WGS sequence"/>
</dbReference>
<feature type="domain" description="HD" evidence="1">
    <location>
        <begin position="22"/>
        <end position="117"/>
    </location>
</feature>
<dbReference type="Pfam" id="PF01966">
    <property type="entry name" value="HD"/>
    <property type="match status" value="1"/>
</dbReference>
<dbReference type="InterPro" id="IPR003607">
    <property type="entry name" value="HD/PDEase_dom"/>
</dbReference>
<name>A0A9D7S6V7_9BACT</name>
<protein>
    <submittedName>
        <fullName evidence="2">HD domain-containing protein</fullName>
    </submittedName>
</protein>
<dbReference type="Gene3D" id="1.10.3210.10">
    <property type="entry name" value="Hypothetical protein af1432"/>
    <property type="match status" value="1"/>
</dbReference>
<dbReference type="SUPFAM" id="SSF109604">
    <property type="entry name" value="HD-domain/PDEase-like"/>
    <property type="match status" value="1"/>
</dbReference>
<proteinExistence type="predicted"/>
<dbReference type="AlphaFoldDB" id="A0A9D7S6V7"/>
<organism evidence="2 3">
    <name type="scientific">Candidatus Defluviibacterium haderslevense</name>
    <dbReference type="NCBI Taxonomy" id="2981993"/>
    <lineage>
        <taxon>Bacteria</taxon>
        <taxon>Pseudomonadati</taxon>
        <taxon>Bacteroidota</taxon>
        <taxon>Saprospiria</taxon>
        <taxon>Saprospirales</taxon>
        <taxon>Saprospiraceae</taxon>
        <taxon>Candidatus Defluviibacterium</taxon>
    </lineage>
</organism>
<reference evidence="2 3" key="1">
    <citation type="submission" date="2020-10" db="EMBL/GenBank/DDBJ databases">
        <title>Connecting structure to function with the recovery of over 1000 high-quality activated sludge metagenome-assembled genomes encoding full-length rRNA genes using long-read sequencing.</title>
        <authorList>
            <person name="Singleton C.M."/>
            <person name="Petriglieri F."/>
            <person name="Kristensen J.M."/>
            <person name="Kirkegaard R.H."/>
            <person name="Michaelsen T.Y."/>
            <person name="Andersen M.H."/>
            <person name="Karst S.M."/>
            <person name="Dueholm M.S."/>
            <person name="Nielsen P.H."/>
            <person name="Albertsen M."/>
        </authorList>
    </citation>
    <scope>NUCLEOTIDE SEQUENCE [LARGE SCALE GENOMIC DNA]</scope>
    <source>
        <strain evidence="2">Ribe_18-Q3-R11-54_BAT3C.373</strain>
    </source>
</reference>
<gene>
    <name evidence="2" type="ORF">IPO85_02095</name>
</gene>
<dbReference type="EMBL" id="JADKFW010000004">
    <property type="protein sequence ID" value="MBK9716315.1"/>
    <property type="molecule type" value="Genomic_DNA"/>
</dbReference>
<evidence type="ECO:0000259" key="1">
    <source>
        <dbReference type="Pfam" id="PF01966"/>
    </source>
</evidence>
<evidence type="ECO:0000313" key="2">
    <source>
        <dbReference type="EMBL" id="MBK9716315.1"/>
    </source>
</evidence>
<comment type="caution">
    <text evidence="2">The sequence shown here is derived from an EMBL/GenBank/DDBJ whole genome shotgun (WGS) entry which is preliminary data.</text>
</comment>
<evidence type="ECO:0000313" key="3">
    <source>
        <dbReference type="Proteomes" id="UP000808349"/>
    </source>
</evidence>